<gene>
    <name evidence="2" type="ORF">F511_12630</name>
</gene>
<protein>
    <submittedName>
        <fullName evidence="2">Uncharacterized protein</fullName>
    </submittedName>
</protein>
<dbReference type="EMBL" id="KQ994494">
    <property type="protein sequence ID" value="KZV48080.1"/>
    <property type="molecule type" value="Genomic_DNA"/>
</dbReference>
<dbReference type="AlphaFoldDB" id="A0A2Z7CLW2"/>
<feature type="region of interest" description="Disordered" evidence="1">
    <location>
        <begin position="1"/>
        <end position="28"/>
    </location>
</feature>
<dbReference type="Proteomes" id="UP000250235">
    <property type="component" value="Unassembled WGS sequence"/>
</dbReference>
<sequence>MPPRGRGRARRQMPIESEAQNDEVEHSIPVRRRARQVDDEVDMLAARVDKMELIMARFQWMNPQTFNGDESNSNAESWLQHITGLFDRVHYDEVTVMRMNRMFIRWTRTRWAGPSPSLSLLKVDLDLITHNLTQTLTLELKSAASLPLLTPPPPPLVAAVRRTCSGQLFEENPLAIKSFNLLVQADRREIVSDRGPD</sequence>
<name>A0A2Z7CLW2_9LAMI</name>
<evidence type="ECO:0000313" key="3">
    <source>
        <dbReference type="Proteomes" id="UP000250235"/>
    </source>
</evidence>
<accession>A0A2Z7CLW2</accession>
<reference evidence="2 3" key="1">
    <citation type="journal article" date="2015" name="Proc. Natl. Acad. Sci. U.S.A.">
        <title>The resurrection genome of Boea hygrometrica: A blueprint for survival of dehydration.</title>
        <authorList>
            <person name="Xiao L."/>
            <person name="Yang G."/>
            <person name="Zhang L."/>
            <person name="Yang X."/>
            <person name="Zhao S."/>
            <person name="Ji Z."/>
            <person name="Zhou Q."/>
            <person name="Hu M."/>
            <person name="Wang Y."/>
            <person name="Chen M."/>
            <person name="Xu Y."/>
            <person name="Jin H."/>
            <person name="Xiao X."/>
            <person name="Hu G."/>
            <person name="Bao F."/>
            <person name="Hu Y."/>
            <person name="Wan P."/>
            <person name="Li L."/>
            <person name="Deng X."/>
            <person name="Kuang T."/>
            <person name="Xiang C."/>
            <person name="Zhu J.K."/>
            <person name="Oliver M.J."/>
            <person name="He Y."/>
        </authorList>
    </citation>
    <scope>NUCLEOTIDE SEQUENCE [LARGE SCALE GENOMIC DNA]</scope>
    <source>
        <strain evidence="3">cv. XS01</strain>
    </source>
</reference>
<keyword evidence="3" id="KW-1185">Reference proteome</keyword>
<organism evidence="2 3">
    <name type="scientific">Dorcoceras hygrometricum</name>
    <dbReference type="NCBI Taxonomy" id="472368"/>
    <lineage>
        <taxon>Eukaryota</taxon>
        <taxon>Viridiplantae</taxon>
        <taxon>Streptophyta</taxon>
        <taxon>Embryophyta</taxon>
        <taxon>Tracheophyta</taxon>
        <taxon>Spermatophyta</taxon>
        <taxon>Magnoliopsida</taxon>
        <taxon>eudicotyledons</taxon>
        <taxon>Gunneridae</taxon>
        <taxon>Pentapetalae</taxon>
        <taxon>asterids</taxon>
        <taxon>lamiids</taxon>
        <taxon>Lamiales</taxon>
        <taxon>Gesneriaceae</taxon>
        <taxon>Didymocarpoideae</taxon>
        <taxon>Trichosporeae</taxon>
        <taxon>Loxocarpinae</taxon>
        <taxon>Dorcoceras</taxon>
    </lineage>
</organism>
<feature type="compositionally biased region" description="Basic residues" evidence="1">
    <location>
        <begin position="1"/>
        <end position="11"/>
    </location>
</feature>
<evidence type="ECO:0000313" key="2">
    <source>
        <dbReference type="EMBL" id="KZV48080.1"/>
    </source>
</evidence>
<evidence type="ECO:0000256" key="1">
    <source>
        <dbReference type="SAM" id="MobiDB-lite"/>
    </source>
</evidence>
<proteinExistence type="predicted"/>